<dbReference type="EMBL" id="CP017253">
    <property type="protein sequence ID" value="AOR23079.1"/>
    <property type="molecule type" value="Genomic_DNA"/>
</dbReference>
<dbReference type="InterPro" id="IPR051085">
    <property type="entry name" value="MB_O-acyltransferase"/>
</dbReference>
<keyword evidence="4 8" id="KW-0812">Transmembrane</keyword>
<feature type="transmembrane region" description="Helical" evidence="8">
    <location>
        <begin position="464"/>
        <end position="482"/>
    </location>
</feature>
<dbReference type="PIRSF" id="PIRSF016636">
    <property type="entry name" value="AlgI_DltB"/>
    <property type="match status" value="1"/>
</dbReference>
<reference evidence="10" key="1">
    <citation type="submission" date="2016-09" db="EMBL/GenBank/DDBJ databases">
        <title>Genomics of Clostridium taeniosporum, an organism which forms endospores with ribbon-like appendages.</title>
        <authorList>
            <person name="Walker J.R."/>
        </authorList>
    </citation>
    <scope>NUCLEOTIDE SEQUENCE [LARGE SCALE GENOMIC DNA]</scope>
    <source>
        <strain evidence="10">1/k</strain>
    </source>
</reference>
<sequence length="496" mass="58455">MSFNSIHFFVFFPIVTILYFLIPFKIRWIWLLFSSYYFYMCWNPKYAILIGISTIVTYLSGILIERTNNTVKNTEKAKNIKKLWVILSFIINLGILFLFKYYNFFTYIIVRLGGTINFTINFPKFDALLPVGISFYTFQALSYTIDVYRGDVKAEKNLGIYALFVSFFPQLVAGPIEKSKKLLPQFNKEYKFDYYRVKNGLIKMLWGFFKKIFIADRLSILVDTVYNSPKDYFGFEIIFATLFFTFEIYYDFSSYSDIAIGSAQVMGFELSENFRQPYLAKSIKDFWKRWHITLSSWFRDYLYIPLGGNRKGKFRTYLNIMIVFLASGLWHGASLNFVIWGGLHGFYHVIGEITKPIKNKIIHKYKIKTDVFSFKLSQIVTTFILVSFAWIFFRANSFSNIKMIINNLFVYNPWVLSDKSLYNLGLNSSEFIIAIIGIVIVMFIDNLQKKENLIEIFNTQNFVFRWAVYVFTIIIICIFGIYGSGYSAQQFIYFQF</sequence>
<feature type="transmembrane region" description="Helical" evidence="8">
    <location>
        <begin position="317"/>
        <end position="339"/>
    </location>
</feature>
<dbReference type="InterPro" id="IPR024194">
    <property type="entry name" value="Ac/AlaTfrase_AlgI/DltB"/>
</dbReference>
<evidence type="ECO:0000256" key="7">
    <source>
        <dbReference type="PIRNR" id="PIRNR016636"/>
    </source>
</evidence>
<keyword evidence="10" id="KW-1185">Reference proteome</keyword>
<dbReference type="RefSeq" id="WP_069679234.1">
    <property type="nucleotide sequence ID" value="NZ_CP017253.2"/>
</dbReference>
<dbReference type="Pfam" id="PF03062">
    <property type="entry name" value="MBOAT"/>
    <property type="match status" value="1"/>
</dbReference>
<keyword evidence="7" id="KW-0012">Acyltransferase</keyword>
<evidence type="ECO:0000256" key="8">
    <source>
        <dbReference type="SAM" id="Phobius"/>
    </source>
</evidence>
<name>A0A1D7XJ10_9CLOT</name>
<dbReference type="GO" id="GO:0005886">
    <property type="term" value="C:plasma membrane"/>
    <property type="evidence" value="ECO:0007669"/>
    <property type="project" value="UniProtKB-SubCell"/>
</dbReference>
<keyword evidence="3 7" id="KW-1003">Cell membrane</keyword>
<feature type="transmembrane region" description="Helical" evidence="8">
    <location>
        <begin position="46"/>
        <end position="64"/>
    </location>
</feature>
<feature type="transmembrane region" description="Helical" evidence="8">
    <location>
        <begin position="7"/>
        <end position="26"/>
    </location>
</feature>
<evidence type="ECO:0000256" key="5">
    <source>
        <dbReference type="ARBA" id="ARBA00022989"/>
    </source>
</evidence>
<dbReference type="GO" id="GO:0016746">
    <property type="term" value="F:acyltransferase activity"/>
    <property type="evidence" value="ECO:0007669"/>
    <property type="project" value="UniProtKB-KW"/>
</dbReference>
<dbReference type="PANTHER" id="PTHR13285">
    <property type="entry name" value="ACYLTRANSFERASE"/>
    <property type="match status" value="1"/>
</dbReference>
<evidence type="ECO:0000256" key="2">
    <source>
        <dbReference type="ARBA" id="ARBA00010323"/>
    </source>
</evidence>
<evidence type="ECO:0000256" key="6">
    <source>
        <dbReference type="ARBA" id="ARBA00023136"/>
    </source>
</evidence>
<dbReference type="Proteomes" id="UP000094652">
    <property type="component" value="Chromosome"/>
</dbReference>
<comment type="similarity">
    <text evidence="2 7">Belongs to the membrane-bound acyltransferase family.</text>
</comment>
<dbReference type="InterPro" id="IPR004299">
    <property type="entry name" value="MBOAT_fam"/>
</dbReference>
<evidence type="ECO:0000256" key="4">
    <source>
        <dbReference type="ARBA" id="ARBA00022692"/>
    </source>
</evidence>
<comment type="subcellular location">
    <subcellularLocation>
        <location evidence="1">Cell membrane</location>
        <topology evidence="1">Multi-pass membrane protein</topology>
    </subcellularLocation>
</comment>
<dbReference type="PANTHER" id="PTHR13285:SF18">
    <property type="entry name" value="PROTEIN-CYSTEINE N-PALMITOYLTRANSFERASE RASP"/>
    <property type="match status" value="1"/>
</dbReference>
<dbReference type="InterPro" id="IPR028362">
    <property type="entry name" value="AlgI"/>
</dbReference>
<dbReference type="KEGG" id="ctae:BGI42_04800"/>
<organism evidence="9 10">
    <name type="scientific">Clostridium taeniosporum</name>
    <dbReference type="NCBI Taxonomy" id="394958"/>
    <lineage>
        <taxon>Bacteria</taxon>
        <taxon>Bacillati</taxon>
        <taxon>Bacillota</taxon>
        <taxon>Clostridia</taxon>
        <taxon>Eubacteriales</taxon>
        <taxon>Clostridiaceae</taxon>
        <taxon>Clostridium</taxon>
    </lineage>
</organism>
<feature type="transmembrane region" description="Helical" evidence="8">
    <location>
        <begin position="424"/>
        <end position="444"/>
    </location>
</feature>
<protein>
    <submittedName>
        <fullName evidence="9">MBOAT family protein</fullName>
    </submittedName>
</protein>
<feature type="transmembrane region" description="Helical" evidence="8">
    <location>
        <begin position="84"/>
        <end position="102"/>
    </location>
</feature>
<evidence type="ECO:0000256" key="1">
    <source>
        <dbReference type="ARBA" id="ARBA00004651"/>
    </source>
</evidence>
<keyword evidence="6 7" id="KW-0472">Membrane</keyword>
<feature type="transmembrane region" description="Helical" evidence="8">
    <location>
        <begin position="376"/>
        <end position="393"/>
    </location>
</feature>
<evidence type="ECO:0000313" key="10">
    <source>
        <dbReference type="Proteomes" id="UP000094652"/>
    </source>
</evidence>
<gene>
    <name evidence="9" type="ORF">BGI42_04800</name>
</gene>
<keyword evidence="5 8" id="KW-1133">Transmembrane helix</keyword>
<keyword evidence="7" id="KW-0808">Transferase</keyword>
<evidence type="ECO:0000256" key="3">
    <source>
        <dbReference type="ARBA" id="ARBA00022475"/>
    </source>
</evidence>
<proteinExistence type="inferred from homology"/>
<accession>A0A1D7XJ10</accession>
<dbReference type="GO" id="GO:0042121">
    <property type="term" value="P:alginic acid biosynthetic process"/>
    <property type="evidence" value="ECO:0007669"/>
    <property type="project" value="InterPro"/>
</dbReference>
<dbReference type="PIRSF" id="PIRSF500217">
    <property type="entry name" value="AlgI"/>
    <property type="match status" value="1"/>
</dbReference>
<dbReference type="OrthoDB" id="9805788at2"/>
<evidence type="ECO:0000313" key="9">
    <source>
        <dbReference type="EMBL" id="AOR23079.1"/>
    </source>
</evidence>
<dbReference type="AlphaFoldDB" id="A0A1D7XJ10"/>
<dbReference type="STRING" id="394958.BGI42_04800"/>